<dbReference type="EMBL" id="QUZK01000009">
    <property type="protein sequence ID" value="RFF32417.1"/>
    <property type="molecule type" value="Genomic_DNA"/>
</dbReference>
<reference evidence="1 2" key="1">
    <citation type="submission" date="2018-08" db="EMBL/GenBank/DDBJ databases">
        <title>Wenzhouxiangella salilacus sp. nov., a novel bacterium isolated from a saline lake in Xinjiang Province, China.</title>
        <authorList>
            <person name="Han S."/>
        </authorList>
    </citation>
    <scope>NUCLEOTIDE SEQUENCE [LARGE SCALE GENOMIC DNA]</scope>
    <source>
        <strain evidence="1 2">XDB06</strain>
    </source>
</reference>
<protein>
    <submittedName>
        <fullName evidence="1">Uncharacterized protein</fullName>
    </submittedName>
</protein>
<organism evidence="1 2">
    <name type="scientific">Wenzhouxiangella sediminis</name>
    <dbReference type="NCBI Taxonomy" id="1792836"/>
    <lineage>
        <taxon>Bacteria</taxon>
        <taxon>Pseudomonadati</taxon>
        <taxon>Pseudomonadota</taxon>
        <taxon>Gammaproteobacteria</taxon>
        <taxon>Chromatiales</taxon>
        <taxon>Wenzhouxiangellaceae</taxon>
        <taxon>Wenzhouxiangella</taxon>
    </lineage>
</organism>
<sequence length="81" mass="8773">MNKQVSSHQLRDEIVGKTISGVIARPGRRGEPPVVMMMRFDDGSVVEFVSPRSDRLLRQAVRGSSEAAQVQSQLPLAGLAA</sequence>
<name>A0A3E1KCD0_9GAMM</name>
<dbReference type="RefSeq" id="WP_116649360.1">
    <property type="nucleotide sequence ID" value="NZ_QUZK01000009.1"/>
</dbReference>
<dbReference type="Proteomes" id="UP000260351">
    <property type="component" value="Unassembled WGS sequence"/>
</dbReference>
<comment type="caution">
    <text evidence="1">The sequence shown here is derived from an EMBL/GenBank/DDBJ whole genome shotgun (WGS) entry which is preliminary data.</text>
</comment>
<accession>A0A3E1KCD0</accession>
<proteinExistence type="predicted"/>
<evidence type="ECO:0000313" key="2">
    <source>
        <dbReference type="Proteomes" id="UP000260351"/>
    </source>
</evidence>
<keyword evidence="2" id="KW-1185">Reference proteome</keyword>
<gene>
    <name evidence="1" type="ORF">DZC52_01530</name>
</gene>
<evidence type="ECO:0000313" key="1">
    <source>
        <dbReference type="EMBL" id="RFF32417.1"/>
    </source>
</evidence>
<dbReference type="OrthoDB" id="5801784at2"/>
<dbReference type="AlphaFoldDB" id="A0A3E1KCD0"/>